<organism evidence="1 2">
    <name type="scientific">Arctium lappa</name>
    <name type="common">Greater burdock</name>
    <name type="synonym">Lappa major</name>
    <dbReference type="NCBI Taxonomy" id="4217"/>
    <lineage>
        <taxon>Eukaryota</taxon>
        <taxon>Viridiplantae</taxon>
        <taxon>Streptophyta</taxon>
        <taxon>Embryophyta</taxon>
        <taxon>Tracheophyta</taxon>
        <taxon>Spermatophyta</taxon>
        <taxon>Magnoliopsida</taxon>
        <taxon>eudicotyledons</taxon>
        <taxon>Gunneridae</taxon>
        <taxon>Pentapetalae</taxon>
        <taxon>asterids</taxon>
        <taxon>campanulids</taxon>
        <taxon>Asterales</taxon>
        <taxon>Asteraceae</taxon>
        <taxon>Carduoideae</taxon>
        <taxon>Cardueae</taxon>
        <taxon>Arctiinae</taxon>
        <taxon>Arctium</taxon>
    </lineage>
</organism>
<name>A0ACB9EIZ5_ARCLA</name>
<dbReference type="Proteomes" id="UP001055879">
    <property type="component" value="Linkage Group LG02"/>
</dbReference>
<accession>A0ACB9EIZ5</accession>
<proteinExistence type="predicted"/>
<keyword evidence="2" id="KW-1185">Reference proteome</keyword>
<reference evidence="1 2" key="2">
    <citation type="journal article" date="2022" name="Mol. Ecol. Resour.">
        <title>The genomes of chicory, endive, great burdock and yacon provide insights into Asteraceae paleo-polyploidization history and plant inulin production.</title>
        <authorList>
            <person name="Fan W."/>
            <person name="Wang S."/>
            <person name="Wang H."/>
            <person name="Wang A."/>
            <person name="Jiang F."/>
            <person name="Liu H."/>
            <person name="Zhao H."/>
            <person name="Xu D."/>
            <person name="Zhang Y."/>
        </authorList>
    </citation>
    <scope>NUCLEOTIDE SEQUENCE [LARGE SCALE GENOMIC DNA]</scope>
    <source>
        <strain evidence="2">cv. Niubang</strain>
    </source>
</reference>
<sequence>MKRPTVLLCAISDILLALCNCIAGIPVIKMPTVIGTCILGDYPNFIILAISPANQDIATSDAIKLAKEVDPSGERTFEVLTKLDLMDKGTNALDEREYFATSLDYGHFASKMGSEYLAKLLSQEVDQVGPAPSTADRRASFADRKNPPSDRGIPSIDRANAIDPLGDRYAEAHFGSVWCLVEPRGLQSLLFILIFAQANGALLIQREEWLYLSLVSLLVVLSGSTIEILFQQSSHSRWLRSAAESSPTLALHRIVSPHTVSRIFYLF</sequence>
<protein>
    <submittedName>
        <fullName evidence="1">Uncharacterized protein</fullName>
    </submittedName>
</protein>
<comment type="caution">
    <text evidence="1">The sequence shown here is derived from an EMBL/GenBank/DDBJ whole genome shotgun (WGS) entry which is preliminary data.</text>
</comment>
<dbReference type="EMBL" id="CM042048">
    <property type="protein sequence ID" value="KAI3758710.1"/>
    <property type="molecule type" value="Genomic_DNA"/>
</dbReference>
<reference evidence="2" key="1">
    <citation type="journal article" date="2022" name="Mol. Ecol. Resour.">
        <title>The genomes of chicory, endive, great burdock and yacon provide insights into Asteraceae palaeo-polyploidization history and plant inulin production.</title>
        <authorList>
            <person name="Fan W."/>
            <person name="Wang S."/>
            <person name="Wang H."/>
            <person name="Wang A."/>
            <person name="Jiang F."/>
            <person name="Liu H."/>
            <person name="Zhao H."/>
            <person name="Xu D."/>
            <person name="Zhang Y."/>
        </authorList>
    </citation>
    <scope>NUCLEOTIDE SEQUENCE [LARGE SCALE GENOMIC DNA]</scope>
    <source>
        <strain evidence="2">cv. Niubang</strain>
    </source>
</reference>
<gene>
    <name evidence="1" type="ORF">L6452_06281</name>
</gene>
<evidence type="ECO:0000313" key="2">
    <source>
        <dbReference type="Proteomes" id="UP001055879"/>
    </source>
</evidence>
<evidence type="ECO:0000313" key="1">
    <source>
        <dbReference type="EMBL" id="KAI3758710.1"/>
    </source>
</evidence>